<dbReference type="PANTHER" id="PTHR43591">
    <property type="entry name" value="METHYLTRANSFERASE"/>
    <property type="match status" value="1"/>
</dbReference>
<evidence type="ECO:0000259" key="1">
    <source>
        <dbReference type="Pfam" id="PF13649"/>
    </source>
</evidence>
<dbReference type="Proteomes" id="UP000190037">
    <property type="component" value="Unassembled WGS sequence"/>
</dbReference>
<comment type="caution">
    <text evidence="2">The sequence shown here is derived from an EMBL/GenBank/DDBJ whole genome shotgun (WGS) entry which is preliminary data.</text>
</comment>
<keyword evidence="3" id="KW-1185">Reference proteome</keyword>
<dbReference type="GO" id="GO:0008168">
    <property type="term" value="F:methyltransferase activity"/>
    <property type="evidence" value="ECO:0007669"/>
    <property type="project" value="UniProtKB-ARBA"/>
</dbReference>
<gene>
    <name evidence="2" type="ORF">B4N89_05330</name>
</gene>
<dbReference type="AlphaFoldDB" id="A0A1T3NUP2"/>
<dbReference type="InterPro" id="IPR029063">
    <property type="entry name" value="SAM-dependent_MTases_sf"/>
</dbReference>
<organism evidence="2 3">
    <name type="scientific">Embleya scabrispora</name>
    <dbReference type="NCBI Taxonomy" id="159449"/>
    <lineage>
        <taxon>Bacteria</taxon>
        <taxon>Bacillati</taxon>
        <taxon>Actinomycetota</taxon>
        <taxon>Actinomycetes</taxon>
        <taxon>Kitasatosporales</taxon>
        <taxon>Streptomycetaceae</taxon>
        <taxon>Embleya</taxon>
    </lineage>
</organism>
<proteinExistence type="predicted"/>
<protein>
    <recommendedName>
        <fullName evidence="1">Methyltransferase domain-containing protein</fullName>
    </recommendedName>
</protein>
<dbReference type="CDD" id="cd02440">
    <property type="entry name" value="AdoMet_MTases"/>
    <property type="match status" value="1"/>
</dbReference>
<name>A0A1T3NUP2_9ACTN</name>
<evidence type="ECO:0000313" key="3">
    <source>
        <dbReference type="Proteomes" id="UP000190037"/>
    </source>
</evidence>
<reference evidence="2 3" key="1">
    <citation type="submission" date="2017-03" db="EMBL/GenBank/DDBJ databases">
        <title>Draft genome sequence of Streptomyces scabrisporus NF3, endophyte isolated from Amphipterygium adstringens.</title>
        <authorList>
            <person name="Vazquez M."/>
            <person name="Ceapa C.D."/>
            <person name="Rodriguez Luna D."/>
            <person name="Sanchez Esquivel S."/>
        </authorList>
    </citation>
    <scope>NUCLEOTIDE SEQUENCE [LARGE SCALE GENOMIC DNA]</scope>
    <source>
        <strain evidence="2 3">NF3</strain>
    </source>
</reference>
<dbReference type="Pfam" id="PF13649">
    <property type="entry name" value="Methyltransf_25"/>
    <property type="match status" value="1"/>
</dbReference>
<evidence type="ECO:0000313" key="2">
    <source>
        <dbReference type="EMBL" id="OPC80445.1"/>
    </source>
</evidence>
<dbReference type="Gene3D" id="3.40.50.150">
    <property type="entry name" value="Vaccinia Virus protein VP39"/>
    <property type="match status" value="1"/>
</dbReference>
<sequence length="280" mass="30883">MEVASPTPVGSPCCFPEPCCSPERSGMMQKTVHLDRISEQYQASSTQYDSVKNLPYAFVERETLLGGLPDLTGKSVLDVACGTGYYSRLFKRLGAEHVVGVDIEKSMIDCAREVEEKDPLGITFDVWDAARLPVLGEFDVVAPIWAFVHAKDVEEYYEMVLRCTRNLKSGGTMVALCSNPDIDIEKMSVYPRYGLSITPKEKHGDLQVIHIQMDVEPPVGFDGFFWPAGITEEAMARAGLVDIRRRPNLAPGHVAGVSTKGYWADFVANPPFGLFTATKP</sequence>
<accession>A0A1T3NUP2</accession>
<dbReference type="EMBL" id="MWQN01000001">
    <property type="protein sequence ID" value="OPC80445.1"/>
    <property type="molecule type" value="Genomic_DNA"/>
</dbReference>
<dbReference type="STRING" id="159449.B4N89_05330"/>
<dbReference type="InterPro" id="IPR041698">
    <property type="entry name" value="Methyltransf_25"/>
</dbReference>
<dbReference type="SUPFAM" id="SSF53335">
    <property type="entry name" value="S-adenosyl-L-methionine-dependent methyltransferases"/>
    <property type="match status" value="1"/>
</dbReference>
<feature type="domain" description="Methyltransferase" evidence="1">
    <location>
        <begin position="76"/>
        <end position="171"/>
    </location>
</feature>